<evidence type="ECO:0000313" key="3">
    <source>
        <dbReference type="EMBL" id="CAB0029692.1"/>
    </source>
</evidence>
<sequence length="563" mass="64570">MTEKRTFFLEIDQWTFKLLPLLLLSTPTPTLLSPQQQQQQPYDDTYTHKCRSSIGLYGVGMSYAARACCSFRPSARRQIAKISFSPPPGGIYASRSSRMRAIKKPVKSSSGRSGCLCQGSASHPTSTPHSENWSNSQPIHPARGRGRGRYKLGEISNSSLRPGTPDESSSPSSRSDTPNQGLSRLSKKNEKFTNLYKGSVNLAERVFCALELAVHARQCRESAHLLLICCGDALMTIERLEKRGFELDRNDILTIMALFAKYELFEKSVDVEKCWYRDEEFVSEAKQIMIRSLSLYDLMQLQPDEAAKKLTYENYYWFATGCKFWLPSEKYHEATSVHMCEKMLKGFFRRWALEYFLELTRYRLPILCCEMIIKQLINEDLWHICQVAEDQISRAFSFIVILSRKSPFASVSSSIWKNSIVRYDIISTKFRINLLLVTIIEMVINEEEKKTRYASCTVVTDGLDQRIAFVALRAATRLHAVGSVQARSSQGSFNGATFDRTISRCAVLPPAGERICIRSSFTRPKNSIRKRRRRRCEREAIKGEERQERNVRKKNKHEILEDE</sequence>
<feature type="compositionally biased region" description="Polar residues" evidence="1">
    <location>
        <begin position="119"/>
        <end position="138"/>
    </location>
</feature>
<gene>
    <name evidence="3" type="ORF">TBRA_LOCUS1720</name>
</gene>
<reference evidence="3 4" key="1">
    <citation type="submission" date="2020-02" db="EMBL/GenBank/DDBJ databases">
        <authorList>
            <person name="Ferguson B K."/>
        </authorList>
    </citation>
    <scope>NUCLEOTIDE SEQUENCE [LARGE SCALE GENOMIC DNA]</scope>
</reference>
<dbReference type="Proteomes" id="UP000479190">
    <property type="component" value="Unassembled WGS sequence"/>
</dbReference>
<protein>
    <submittedName>
        <fullName evidence="3">Uncharacterized protein</fullName>
    </submittedName>
</protein>
<evidence type="ECO:0000313" key="4">
    <source>
        <dbReference type="Proteomes" id="UP000479190"/>
    </source>
</evidence>
<feature type="compositionally biased region" description="Basic residues" evidence="1">
    <location>
        <begin position="97"/>
        <end position="106"/>
    </location>
</feature>
<feature type="region of interest" description="Disordered" evidence="1">
    <location>
        <begin position="541"/>
        <end position="563"/>
    </location>
</feature>
<feature type="compositionally biased region" description="Basic and acidic residues" evidence="1">
    <location>
        <begin position="541"/>
        <end position="550"/>
    </location>
</feature>
<feature type="chain" id="PRO_5026077060" evidence="2">
    <location>
        <begin position="33"/>
        <end position="563"/>
    </location>
</feature>
<keyword evidence="2" id="KW-0732">Signal</keyword>
<evidence type="ECO:0000256" key="2">
    <source>
        <dbReference type="SAM" id="SignalP"/>
    </source>
</evidence>
<name>A0A6H5HZS8_9HYME</name>
<organism evidence="3 4">
    <name type="scientific">Trichogramma brassicae</name>
    <dbReference type="NCBI Taxonomy" id="86971"/>
    <lineage>
        <taxon>Eukaryota</taxon>
        <taxon>Metazoa</taxon>
        <taxon>Ecdysozoa</taxon>
        <taxon>Arthropoda</taxon>
        <taxon>Hexapoda</taxon>
        <taxon>Insecta</taxon>
        <taxon>Pterygota</taxon>
        <taxon>Neoptera</taxon>
        <taxon>Endopterygota</taxon>
        <taxon>Hymenoptera</taxon>
        <taxon>Apocrita</taxon>
        <taxon>Proctotrupomorpha</taxon>
        <taxon>Chalcidoidea</taxon>
        <taxon>Trichogrammatidae</taxon>
        <taxon>Trichogramma</taxon>
    </lineage>
</organism>
<keyword evidence="4" id="KW-1185">Reference proteome</keyword>
<dbReference type="AlphaFoldDB" id="A0A6H5HZS8"/>
<proteinExistence type="predicted"/>
<evidence type="ECO:0000256" key="1">
    <source>
        <dbReference type="SAM" id="MobiDB-lite"/>
    </source>
</evidence>
<dbReference type="EMBL" id="CADCXV010000336">
    <property type="protein sequence ID" value="CAB0029692.1"/>
    <property type="molecule type" value="Genomic_DNA"/>
</dbReference>
<accession>A0A6H5HZS8</accession>
<feature type="signal peptide" evidence="2">
    <location>
        <begin position="1"/>
        <end position="32"/>
    </location>
</feature>
<feature type="region of interest" description="Disordered" evidence="1">
    <location>
        <begin position="82"/>
        <end position="184"/>
    </location>
</feature>